<evidence type="ECO:0000256" key="4">
    <source>
        <dbReference type="ARBA" id="ARBA00022989"/>
    </source>
</evidence>
<dbReference type="EMBL" id="MBDL01000010">
    <property type="protein sequence ID" value="ODA12781.1"/>
    <property type="molecule type" value="Genomic_DNA"/>
</dbReference>
<evidence type="ECO:0000256" key="2">
    <source>
        <dbReference type="ARBA" id="ARBA00022475"/>
    </source>
</evidence>
<accession>A0A1C3CVR8</accession>
<dbReference type="AlphaFoldDB" id="A0A1C3CVR8"/>
<evidence type="ECO:0000256" key="1">
    <source>
        <dbReference type="ARBA" id="ARBA00004651"/>
    </source>
</evidence>
<comment type="caution">
    <text evidence="7">The sequence shown here is derived from an EMBL/GenBank/DDBJ whole genome shotgun (WGS) entry which is preliminary data.</text>
</comment>
<dbReference type="InterPro" id="IPR001123">
    <property type="entry name" value="LeuE-type"/>
</dbReference>
<proteinExistence type="predicted"/>
<dbReference type="RefSeq" id="WP_068888280.1">
    <property type="nucleotide sequence ID" value="NZ_CBCRUU010000004.1"/>
</dbReference>
<feature type="transmembrane region" description="Helical" evidence="6">
    <location>
        <begin position="186"/>
        <end position="207"/>
    </location>
</feature>
<feature type="transmembrane region" description="Helical" evidence="6">
    <location>
        <begin position="37"/>
        <end position="62"/>
    </location>
</feature>
<evidence type="ECO:0000256" key="6">
    <source>
        <dbReference type="SAM" id="Phobius"/>
    </source>
</evidence>
<dbReference type="Pfam" id="PF01810">
    <property type="entry name" value="LysE"/>
    <property type="match status" value="1"/>
</dbReference>
<dbReference type="Proteomes" id="UP000186553">
    <property type="component" value="Unassembled WGS sequence"/>
</dbReference>
<dbReference type="GO" id="GO:0015171">
    <property type="term" value="F:amino acid transmembrane transporter activity"/>
    <property type="evidence" value="ECO:0007669"/>
    <property type="project" value="TreeGrafter"/>
</dbReference>
<keyword evidence="2" id="KW-1003">Cell membrane</keyword>
<evidence type="ECO:0000313" key="8">
    <source>
        <dbReference type="Proteomes" id="UP000186553"/>
    </source>
</evidence>
<reference evidence="7 8" key="1">
    <citation type="submission" date="2016-07" db="EMBL/GenBank/DDBJ databases">
        <title>Acinetobacter sp. ANC 4603.</title>
        <authorList>
            <person name="Radolfova-Krizova L."/>
            <person name="Nemec A."/>
        </authorList>
    </citation>
    <scope>NUCLEOTIDE SEQUENCE [LARGE SCALE GENOMIC DNA]</scope>
    <source>
        <strain evidence="7 8">ANC 4603</strain>
    </source>
</reference>
<evidence type="ECO:0000256" key="3">
    <source>
        <dbReference type="ARBA" id="ARBA00022692"/>
    </source>
</evidence>
<sequence length="210" mass="23358">MTPLLSIALIHFFALISPGPDFFFVTQSAIRQSRSHALFAATGIALSILVWSLCAMSGLHYLFQKMAWLQQVLMIGGGLYLFYLGIQLLKSALNKSPQSESDTIEPTVYSKTPYHTLLLKGFLTNMANPKALVYFSSVFAIAINTESSIFQQSSLLLLVFIESLLWFALVAILFSTPKINSYYQKFSKKIDGITGGIFISFGCMLILNRD</sequence>
<evidence type="ECO:0000256" key="5">
    <source>
        <dbReference type="ARBA" id="ARBA00023136"/>
    </source>
</evidence>
<dbReference type="OrthoDB" id="581870at2"/>
<gene>
    <name evidence="7" type="ORF">BBP83_09525</name>
</gene>
<name>A0A1C3CVR8_9GAMM</name>
<keyword evidence="8" id="KW-1185">Reference proteome</keyword>
<dbReference type="PANTHER" id="PTHR30086:SF19">
    <property type="entry name" value="THREONINE EFFLUX PROTEIN"/>
    <property type="match status" value="1"/>
</dbReference>
<keyword evidence="4 6" id="KW-1133">Transmembrane helix</keyword>
<dbReference type="STRING" id="1891224.BBP83_09525"/>
<keyword evidence="3 6" id="KW-0812">Transmembrane</keyword>
<organism evidence="7 8">
    <name type="scientific">Acinetobacter celticus</name>
    <dbReference type="NCBI Taxonomy" id="1891224"/>
    <lineage>
        <taxon>Bacteria</taxon>
        <taxon>Pseudomonadati</taxon>
        <taxon>Pseudomonadota</taxon>
        <taxon>Gammaproteobacteria</taxon>
        <taxon>Moraxellales</taxon>
        <taxon>Moraxellaceae</taxon>
        <taxon>Acinetobacter</taxon>
    </lineage>
</organism>
<feature type="transmembrane region" description="Helical" evidence="6">
    <location>
        <begin position="6"/>
        <end position="25"/>
    </location>
</feature>
<keyword evidence="5 6" id="KW-0472">Membrane</keyword>
<dbReference type="GO" id="GO:0005886">
    <property type="term" value="C:plasma membrane"/>
    <property type="evidence" value="ECO:0007669"/>
    <property type="project" value="UniProtKB-SubCell"/>
</dbReference>
<feature type="transmembrane region" description="Helical" evidence="6">
    <location>
        <begin position="68"/>
        <end position="86"/>
    </location>
</feature>
<comment type="subcellular location">
    <subcellularLocation>
        <location evidence="1">Cell membrane</location>
        <topology evidence="1">Multi-pass membrane protein</topology>
    </subcellularLocation>
</comment>
<protein>
    <submittedName>
        <fullName evidence="7">Threonine export protein RhtC</fullName>
    </submittedName>
</protein>
<evidence type="ECO:0000313" key="7">
    <source>
        <dbReference type="EMBL" id="ODA12781.1"/>
    </source>
</evidence>
<dbReference type="PANTHER" id="PTHR30086">
    <property type="entry name" value="ARGININE EXPORTER PROTEIN ARGO"/>
    <property type="match status" value="1"/>
</dbReference>
<feature type="transmembrane region" description="Helical" evidence="6">
    <location>
        <begin position="155"/>
        <end position="174"/>
    </location>
</feature>